<evidence type="ECO:0000256" key="10">
    <source>
        <dbReference type="SAM" id="MobiDB-lite"/>
    </source>
</evidence>
<feature type="compositionally biased region" description="Polar residues" evidence="10">
    <location>
        <begin position="879"/>
        <end position="888"/>
    </location>
</feature>
<evidence type="ECO:0000256" key="4">
    <source>
        <dbReference type="ARBA" id="ARBA00022741"/>
    </source>
</evidence>
<feature type="region of interest" description="Disordered" evidence="10">
    <location>
        <begin position="846"/>
        <end position="891"/>
    </location>
</feature>
<evidence type="ECO:0000259" key="11">
    <source>
        <dbReference type="PROSITE" id="PS50011"/>
    </source>
</evidence>
<dbReference type="FunFam" id="1.10.510.10:FF:001654">
    <property type="entry name" value="SRSF protein kinase 3"/>
    <property type="match status" value="1"/>
</dbReference>
<keyword evidence="3" id="KW-0808">Transferase</keyword>
<dbReference type="Pfam" id="PF00069">
    <property type="entry name" value="Pkinase"/>
    <property type="match status" value="2"/>
</dbReference>
<evidence type="ECO:0000256" key="2">
    <source>
        <dbReference type="ARBA" id="ARBA00022527"/>
    </source>
</evidence>
<evidence type="ECO:0000256" key="6">
    <source>
        <dbReference type="ARBA" id="ARBA00022840"/>
    </source>
</evidence>
<dbReference type="GO" id="GO:0050684">
    <property type="term" value="P:regulation of mRNA processing"/>
    <property type="evidence" value="ECO:0007669"/>
    <property type="project" value="TreeGrafter"/>
</dbReference>
<evidence type="ECO:0000256" key="7">
    <source>
        <dbReference type="ARBA" id="ARBA00047899"/>
    </source>
</evidence>
<dbReference type="GO" id="GO:0000245">
    <property type="term" value="P:spliceosomal complex assembly"/>
    <property type="evidence" value="ECO:0007669"/>
    <property type="project" value="TreeGrafter"/>
</dbReference>
<evidence type="ECO:0000256" key="3">
    <source>
        <dbReference type="ARBA" id="ARBA00022679"/>
    </source>
</evidence>
<dbReference type="GO" id="GO:0005524">
    <property type="term" value="F:ATP binding"/>
    <property type="evidence" value="ECO:0007669"/>
    <property type="project" value="UniProtKB-UniRule"/>
</dbReference>
<evidence type="ECO:0000256" key="8">
    <source>
        <dbReference type="ARBA" id="ARBA00048679"/>
    </source>
</evidence>
<dbReference type="InterPro" id="IPR000719">
    <property type="entry name" value="Prot_kinase_dom"/>
</dbReference>
<feature type="compositionally biased region" description="Acidic residues" evidence="10">
    <location>
        <begin position="177"/>
        <end position="186"/>
    </location>
</feature>
<dbReference type="GO" id="GO:0004674">
    <property type="term" value="F:protein serine/threonine kinase activity"/>
    <property type="evidence" value="ECO:0007669"/>
    <property type="project" value="UniProtKB-KW"/>
</dbReference>
<evidence type="ECO:0000256" key="1">
    <source>
        <dbReference type="ARBA" id="ARBA00012513"/>
    </source>
</evidence>
<keyword evidence="2" id="KW-0723">Serine/threonine-protein kinase</keyword>
<evidence type="ECO:0000313" key="13">
    <source>
        <dbReference type="EMBL" id="CAE0402015.1"/>
    </source>
</evidence>
<evidence type="ECO:0000256" key="5">
    <source>
        <dbReference type="ARBA" id="ARBA00022777"/>
    </source>
</evidence>
<dbReference type="Gene3D" id="3.30.200.20">
    <property type="entry name" value="Phosphorylase Kinase, domain 1"/>
    <property type="match status" value="1"/>
</dbReference>
<feature type="compositionally biased region" description="Low complexity" evidence="10">
    <location>
        <begin position="862"/>
        <end position="878"/>
    </location>
</feature>
<dbReference type="AlphaFoldDB" id="A0A6S8HQG6"/>
<feature type="binding site" evidence="9">
    <location>
        <position position="241"/>
    </location>
    <ligand>
        <name>ATP</name>
        <dbReference type="ChEBI" id="CHEBI:30616"/>
    </ligand>
</feature>
<dbReference type="PROSITE" id="PS00107">
    <property type="entry name" value="PROTEIN_KINASE_ATP"/>
    <property type="match status" value="1"/>
</dbReference>
<dbReference type="EMBL" id="HBIM01000351">
    <property type="protein sequence ID" value="CAE0402015.1"/>
    <property type="molecule type" value="Transcribed_RNA"/>
</dbReference>
<name>A0A6S8HQG6_9STRA</name>
<dbReference type="InterPro" id="IPR008271">
    <property type="entry name" value="Ser/Thr_kinase_AS"/>
</dbReference>
<dbReference type="PANTHER" id="PTHR47634:SF9">
    <property type="entry name" value="PROTEIN KINASE DOMAIN-CONTAINING PROTEIN-RELATED"/>
    <property type="match status" value="1"/>
</dbReference>
<protein>
    <recommendedName>
        <fullName evidence="1">non-specific serine/threonine protein kinase</fullName>
        <ecNumber evidence="1">2.7.11.1</ecNumber>
    </recommendedName>
</protein>
<proteinExistence type="predicted"/>
<dbReference type="SMART" id="SM00220">
    <property type="entry name" value="S_TKc"/>
    <property type="match status" value="1"/>
</dbReference>
<keyword evidence="4 9" id="KW-0547">Nucleotide-binding</keyword>
<feature type="compositionally biased region" description="Acidic residues" evidence="10">
    <location>
        <begin position="453"/>
        <end position="472"/>
    </location>
</feature>
<dbReference type="PROSITE" id="PS50011">
    <property type="entry name" value="PROTEIN_KINASE_DOM"/>
    <property type="match status" value="1"/>
</dbReference>
<evidence type="ECO:0000256" key="9">
    <source>
        <dbReference type="PROSITE-ProRule" id="PRU10141"/>
    </source>
</evidence>
<feature type="domain" description="Protein kinase" evidence="11">
    <location>
        <begin position="207"/>
        <end position="1060"/>
    </location>
</feature>
<feature type="compositionally biased region" description="Basic and acidic residues" evidence="10">
    <location>
        <begin position="153"/>
        <end position="175"/>
    </location>
</feature>
<dbReference type="PANTHER" id="PTHR47634">
    <property type="entry name" value="PROTEIN KINASE DOMAIN-CONTAINING PROTEIN-RELATED"/>
    <property type="match status" value="1"/>
</dbReference>
<dbReference type="SUPFAM" id="SSF56112">
    <property type="entry name" value="Protein kinase-like (PK-like)"/>
    <property type="match status" value="1"/>
</dbReference>
<feature type="region of interest" description="Disordered" evidence="10">
    <location>
        <begin position="49"/>
        <end position="195"/>
    </location>
</feature>
<dbReference type="InterPro" id="IPR051334">
    <property type="entry name" value="SRPK"/>
</dbReference>
<organism evidence="13">
    <name type="scientific">Amphora coffeiformis</name>
    <dbReference type="NCBI Taxonomy" id="265554"/>
    <lineage>
        <taxon>Eukaryota</taxon>
        <taxon>Sar</taxon>
        <taxon>Stramenopiles</taxon>
        <taxon>Ochrophyta</taxon>
        <taxon>Bacillariophyta</taxon>
        <taxon>Bacillariophyceae</taxon>
        <taxon>Bacillariophycidae</taxon>
        <taxon>Thalassiophysales</taxon>
        <taxon>Catenulaceae</taxon>
        <taxon>Amphora</taxon>
    </lineage>
</organism>
<sequence>MNRFRRPKKDGSNSNSNSAVLDQLNQIAGEGAAAATTNLDESLQAMDALVDSDPESTEIFDDQDEREGSGDRYPTSPATSATGSAVDVVRHLASPLFTTTTPATTASGGGRSGGRSFHGRNGGRGAARHDDHEDDDDDDHSDEDDDDSSSRGTQEDSLSHDDDDDRHNRSDHSSGEDYSDDEDEGEEGYRPGGYHRVSVGEVYNQRYVVVKKLGWGHFSTVWMVKDKTTKPQQQVHYMALKVQKSAEHYTDAAMDEVELLNCIASERKKAEAVLLSGAVGNQQAIRDVEHSRFVATLLDSFQHQGPNGTHMCMVFSMLGCNLLSVIKAYNYRGIPLKAVKRMVRGICMGLDFLHRKCRIIHTDLKPENVLLQYPHQIDAEEELQLGLASLVLDAGTPARSSSNVAVSAVARLEAALADPDVPADEKKRIRKRLKKKRLKERKRHTNQARSDSSDTDDDGNYGSDDDEDDDEDGRPNPPAQDLGSIFSDFELSKILSRAANMISPTRTTTNTAAQKTGSVGRRLGHARFIARNFGPREVEADADLMQIIEDHVVVADAAPDQVVDTFVEASRDGTGIAEISFLMRAFTPEEELADNISVALGSVPWRHDKATRRWAIALQSQGLPSTNLSTCFEIFQRIRKDIPEKEKDMFGEIISLVSDNLSEEEGDSLTQLASAPSTSQKMARALHSSLFKLRMPAQSTHVILSFLEHRLPGLCFMTYRREEGSPPMDSVVFGPGHRAICDHPQAMLVRQNSTESSCKTGSCLFGFDLRLVKDLQARPTVDEEGRSSFELVGSPNEKVHAWWHARDALQDRLKVFSGLDPVVRLVPEHPMGTHTPRKLFASGAEAGFKEGGKKPPSAGSDTSTAPSSSRETSASSAARNPNPQQQPNLKDIDTLLKCRTTIVDLGNACWTHRHFSEDIQTRQYRAPEVLIGSKYDTSADIWSLGCMTFELLTGDLLFDPRAGEDYDRDEDHLAMFQELLGKMPKRLALDGRYSANFFDKRGNLKHIKQLKFWPVQDVLQEKYNFRKSDAQDVADFITPLLDFDPKTRATALDALESDWLK</sequence>
<feature type="compositionally biased region" description="Acidic residues" evidence="10">
    <location>
        <begin position="50"/>
        <end position="65"/>
    </location>
</feature>
<reference evidence="13" key="1">
    <citation type="submission" date="2021-01" db="EMBL/GenBank/DDBJ databases">
        <authorList>
            <person name="Corre E."/>
            <person name="Pelletier E."/>
            <person name="Niang G."/>
            <person name="Scheremetjew M."/>
            <person name="Finn R."/>
            <person name="Kale V."/>
            <person name="Holt S."/>
            <person name="Cochrane G."/>
            <person name="Meng A."/>
            <person name="Brown T."/>
            <person name="Cohen L."/>
        </authorList>
    </citation>
    <scope>NUCLEOTIDE SEQUENCE</scope>
    <source>
        <strain evidence="13">CCMP127</strain>
    </source>
</reference>
<evidence type="ECO:0000313" key="12">
    <source>
        <dbReference type="EMBL" id="CAE0402014.1"/>
    </source>
</evidence>
<feature type="compositionally biased region" description="Acidic residues" evidence="10">
    <location>
        <begin position="132"/>
        <end position="147"/>
    </location>
</feature>
<comment type="catalytic activity">
    <reaction evidence="7">
        <text>L-threonyl-[protein] + ATP = O-phospho-L-threonyl-[protein] + ADP + H(+)</text>
        <dbReference type="Rhea" id="RHEA:46608"/>
        <dbReference type="Rhea" id="RHEA-COMP:11060"/>
        <dbReference type="Rhea" id="RHEA-COMP:11605"/>
        <dbReference type="ChEBI" id="CHEBI:15378"/>
        <dbReference type="ChEBI" id="CHEBI:30013"/>
        <dbReference type="ChEBI" id="CHEBI:30616"/>
        <dbReference type="ChEBI" id="CHEBI:61977"/>
        <dbReference type="ChEBI" id="CHEBI:456216"/>
        <dbReference type="EC" id="2.7.11.1"/>
    </reaction>
</comment>
<keyword evidence="5" id="KW-0418">Kinase</keyword>
<gene>
    <name evidence="12" type="ORF">ACOF00016_LOCUS309</name>
    <name evidence="13" type="ORF">ACOF00016_LOCUS310</name>
</gene>
<feature type="compositionally biased region" description="Basic residues" evidence="10">
    <location>
        <begin position="428"/>
        <end position="446"/>
    </location>
</feature>
<dbReference type="InterPro" id="IPR011009">
    <property type="entry name" value="Kinase-like_dom_sf"/>
</dbReference>
<accession>A0A6S8HQG6</accession>
<dbReference type="InterPro" id="IPR017441">
    <property type="entry name" value="Protein_kinase_ATP_BS"/>
</dbReference>
<dbReference type="PROSITE" id="PS00108">
    <property type="entry name" value="PROTEIN_KINASE_ST"/>
    <property type="match status" value="1"/>
</dbReference>
<dbReference type="EMBL" id="HBIM01000350">
    <property type="protein sequence ID" value="CAE0402014.1"/>
    <property type="molecule type" value="Transcribed_RNA"/>
</dbReference>
<dbReference type="Gene3D" id="1.10.510.10">
    <property type="entry name" value="Transferase(Phosphotransferase) domain 1"/>
    <property type="match status" value="2"/>
</dbReference>
<comment type="catalytic activity">
    <reaction evidence="8">
        <text>L-seryl-[protein] + ATP = O-phospho-L-seryl-[protein] + ADP + H(+)</text>
        <dbReference type="Rhea" id="RHEA:17989"/>
        <dbReference type="Rhea" id="RHEA-COMP:9863"/>
        <dbReference type="Rhea" id="RHEA-COMP:11604"/>
        <dbReference type="ChEBI" id="CHEBI:15378"/>
        <dbReference type="ChEBI" id="CHEBI:29999"/>
        <dbReference type="ChEBI" id="CHEBI:30616"/>
        <dbReference type="ChEBI" id="CHEBI:83421"/>
        <dbReference type="ChEBI" id="CHEBI:456216"/>
        <dbReference type="EC" id="2.7.11.1"/>
    </reaction>
</comment>
<dbReference type="EC" id="2.7.11.1" evidence="1"/>
<keyword evidence="6 9" id="KW-0067">ATP-binding</keyword>
<feature type="region of interest" description="Disordered" evidence="10">
    <location>
        <begin position="420"/>
        <end position="484"/>
    </location>
</feature>